<evidence type="ECO:0000313" key="1">
    <source>
        <dbReference type="EMBL" id="MPM86245.1"/>
    </source>
</evidence>
<reference evidence="1" key="1">
    <citation type="submission" date="2019-08" db="EMBL/GenBank/DDBJ databases">
        <authorList>
            <person name="Kucharzyk K."/>
            <person name="Murdoch R.W."/>
            <person name="Higgins S."/>
            <person name="Loffler F."/>
        </authorList>
    </citation>
    <scope>NUCLEOTIDE SEQUENCE</scope>
</reference>
<accession>A0A645DAI6</accession>
<protein>
    <submittedName>
        <fullName evidence="1">Uncharacterized protein</fullName>
    </submittedName>
</protein>
<comment type="caution">
    <text evidence="1">The sequence shown here is derived from an EMBL/GenBank/DDBJ whole genome shotgun (WGS) entry which is preliminary data.</text>
</comment>
<gene>
    <name evidence="1" type="ORF">SDC9_133334</name>
</gene>
<sequence>MSQHSCASASANASWNELLGNVDEESSDVVQTFTYFKNLFNISVKTLTSYNLSTRSILA</sequence>
<name>A0A645DAI6_9ZZZZ</name>
<organism evidence="1">
    <name type="scientific">bioreactor metagenome</name>
    <dbReference type="NCBI Taxonomy" id="1076179"/>
    <lineage>
        <taxon>unclassified sequences</taxon>
        <taxon>metagenomes</taxon>
        <taxon>ecological metagenomes</taxon>
    </lineage>
</organism>
<proteinExistence type="predicted"/>
<dbReference type="EMBL" id="VSSQ01034342">
    <property type="protein sequence ID" value="MPM86245.1"/>
    <property type="molecule type" value="Genomic_DNA"/>
</dbReference>
<dbReference type="AlphaFoldDB" id="A0A645DAI6"/>